<dbReference type="SMART" id="SM00641">
    <property type="entry name" value="Glyco_25"/>
    <property type="match status" value="1"/>
</dbReference>
<dbReference type="NCBIfam" id="TIGR03715">
    <property type="entry name" value="KxYKxGKxW"/>
    <property type="match status" value="1"/>
</dbReference>
<accession>A0ABW1UHH6</accession>
<dbReference type="Gene3D" id="2.30.30.40">
    <property type="entry name" value="SH3 Domains"/>
    <property type="match status" value="3"/>
</dbReference>
<dbReference type="Pfam" id="PF08460">
    <property type="entry name" value="SH3_5"/>
    <property type="match status" value="3"/>
</dbReference>
<keyword evidence="2" id="KW-0732">Signal</keyword>
<organism evidence="7 8">
    <name type="scientific">Lactiplantibacillus daoliensis</name>
    <dbReference type="NCBI Taxonomy" id="2559916"/>
    <lineage>
        <taxon>Bacteria</taxon>
        <taxon>Bacillati</taxon>
        <taxon>Bacillota</taxon>
        <taxon>Bacilli</taxon>
        <taxon>Lactobacillales</taxon>
        <taxon>Lactobacillaceae</taxon>
        <taxon>Lactiplantibacillus</taxon>
    </lineage>
</organism>
<dbReference type="EMBL" id="JBHSSB010000030">
    <property type="protein sequence ID" value="MFC6295573.1"/>
    <property type="molecule type" value="Genomic_DNA"/>
</dbReference>
<evidence type="ECO:0000259" key="6">
    <source>
        <dbReference type="SMART" id="SM00287"/>
    </source>
</evidence>
<evidence type="ECO:0000256" key="2">
    <source>
        <dbReference type="ARBA" id="ARBA00022729"/>
    </source>
</evidence>
<dbReference type="PROSITE" id="PS51904">
    <property type="entry name" value="GLYCOSYL_HYDROL_F25_2"/>
    <property type="match status" value="1"/>
</dbReference>
<dbReference type="InterPro" id="IPR003646">
    <property type="entry name" value="SH3-like_bac-type"/>
</dbReference>
<gene>
    <name evidence="7" type="ORF">ACFQH1_10220</name>
</gene>
<evidence type="ECO:0000256" key="4">
    <source>
        <dbReference type="ARBA" id="ARBA00023295"/>
    </source>
</evidence>
<protein>
    <submittedName>
        <fullName evidence="7">SH3 domain-containing protein</fullName>
    </submittedName>
</protein>
<feature type="compositionally biased region" description="Low complexity" evidence="5">
    <location>
        <begin position="85"/>
        <end position="107"/>
    </location>
</feature>
<name>A0ABW1UHH6_9LACO</name>
<reference evidence="8" key="1">
    <citation type="journal article" date="2019" name="Int. J. Syst. Evol. Microbiol.">
        <title>The Global Catalogue of Microorganisms (GCM) 10K type strain sequencing project: providing services to taxonomists for standard genome sequencing and annotation.</title>
        <authorList>
            <consortium name="The Broad Institute Genomics Platform"/>
            <consortium name="The Broad Institute Genome Sequencing Center for Infectious Disease"/>
            <person name="Wu L."/>
            <person name="Ma J."/>
        </authorList>
    </citation>
    <scope>NUCLEOTIDE SEQUENCE [LARGE SCALE GENOMIC DNA]</scope>
    <source>
        <strain evidence="8">CCM 8934</strain>
    </source>
</reference>
<feature type="compositionally biased region" description="Low complexity" evidence="5">
    <location>
        <begin position="130"/>
        <end position="164"/>
    </location>
</feature>
<evidence type="ECO:0000256" key="1">
    <source>
        <dbReference type="ARBA" id="ARBA00010646"/>
    </source>
</evidence>
<feature type="compositionally biased region" description="Polar residues" evidence="5">
    <location>
        <begin position="60"/>
        <end position="84"/>
    </location>
</feature>
<feature type="domain" description="SH3b" evidence="6">
    <location>
        <begin position="589"/>
        <end position="649"/>
    </location>
</feature>
<evidence type="ECO:0000313" key="8">
    <source>
        <dbReference type="Proteomes" id="UP001596227"/>
    </source>
</evidence>
<dbReference type="InterPro" id="IPR018077">
    <property type="entry name" value="Glyco_hydro_fam25_subgr"/>
</dbReference>
<keyword evidence="4" id="KW-0326">Glycosidase</keyword>
<feature type="domain" description="SH3b" evidence="6">
    <location>
        <begin position="437"/>
        <end position="504"/>
    </location>
</feature>
<dbReference type="PANTHER" id="PTHR34135:SF2">
    <property type="entry name" value="LYSOZYME"/>
    <property type="match status" value="1"/>
</dbReference>
<comment type="caution">
    <text evidence="7">The sequence shown here is derived from an EMBL/GenBank/DDBJ whole genome shotgun (WGS) entry which is preliminary data.</text>
</comment>
<dbReference type="SMART" id="SM00287">
    <property type="entry name" value="SH3b"/>
    <property type="match status" value="3"/>
</dbReference>
<evidence type="ECO:0000313" key="7">
    <source>
        <dbReference type="EMBL" id="MFC6295573.1"/>
    </source>
</evidence>
<evidence type="ECO:0000256" key="3">
    <source>
        <dbReference type="ARBA" id="ARBA00022801"/>
    </source>
</evidence>
<dbReference type="Gene3D" id="3.20.20.80">
    <property type="entry name" value="Glycosidases"/>
    <property type="match status" value="1"/>
</dbReference>
<dbReference type="Proteomes" id="UP001596227">
    <property type="component" value="Unassembled WGS sequence"/>
</dbReference>
<feature type="domain" description="SH3b" evidence="6">
    <location>
        <begin position="516"/>
        <end position="583"/>
    </location>
</feature>
<dbReference type="Pfam" id="PF01183">
    <property type="entry name" value="Glyco_hydro_25"/>
    <property type="match status" value="1"/>
</dbReference>
<dbReference type="SUPFAM" id="SSF51445">
    <property type="entry name" value="(Trans)glycosidases"/>
    <property type="match status" value="1"/>
</dbReference>
<feature type="region of interest" description="Disordered" evidence="5">
    <location>
        <begin position="60"/>
        <end position="183"/>
    </location>
</feature>
<sequence>MNFKSGNKLEIDQSERFKLYKSGKLWLVAGLTFFSFLGGTIISNSTVHADVTPQVVAAKSNSQGTGTVGNNANDTYSNPTTSDVNNNSKNNALGANNTPNSNTSSVNDQNSKNNTSGSNTPDVNNQTGENNTPNSNTPNVNNQNSGNNTPNSNVANNSDNSPVNTVDNQKDTSADKVVPAPATPAPKRAMLARSANVTDTWSIGDTSRPRVDAVDVANYQAGMTQSDYNTLKSVGVKTVIVKATEGTNYTNPDAVSEAKKANTAGLNVDFYHYAHFSSTSQAKAEATNLVSFLTTNGVSQKVLLFADMEDPDTYNVNAQANLNAFWTALNAAGYTNHGVYTSTSYEYRDAVTRTVSPSHVWRAQWPYSPSKTDLWNTTDGAWQFASTAKLPSGSTYTGPIDVTIDYSGFIEQSAGTATFSNGSSTAVTGNTNNTNVAETGTYKFTGTTAIKSADSDSASTVGTYYKGDSVRYNAKISKDGQTWLRYLAASGAQRYVKIAGATVSAPANNNNENVNSESGVYRFTGTTAIKSADDDSASTVGTYYKGSTVRYNAKITKNGQTWLRYLAASGAQRYVKIAGTTASSSSSNNAGYYTFNTNTNIRTGASLNASIVGEYYTGESVHYIGTVSADGYTWVKYLAASGNYRYVAEIN</sequence>
<feature type="compositionally biased region" description="Polar residues" evidence="5">
    <location>
        <begin position="108"/>
        <end position="129"/>
    </location>
</feature>
<keyword evidence="8" id="KW-1185">Reference proteome</keyword>
<comment type="similarity">
    <text evidence="1">Belongs to the glycosyl hydrolase 25 family.</text>
</comment>
<dbReference type="InterPro" id="IPR002053">
    <property type="entry name" value="Glyco_hydro_25"/>
</dbReference>
<dbReference type="PANTHER" id="PTHR34135">
    <property type="entry name" value="LYSOZYME"/>
    <property type="match status" value="1"/>
</dbReference>
<dbReference type="Pfam" id="PF19258">
    <property type="entry name" value="KxYKxGKxW_sig"/>
    <property type="match status" value="1"/>
</dbReference>
<proteinExistence type="inferred from homology"/>
<keyword evidence="3" id="KW-0378">Hydrolase</keyword>
<evidence type="ECO:0000256" key="5">
    <source>
        <dbReference type="SAM" id="MobiDB-lite"/>
    </source>
</evidence>
<dbReference type="InterPro" id="IPR022263">
    <property type="entry name" value="KxYKxGKxW"/>
</dbReference>
<dbReference type="RefSeq" id="WP_137608070.1">
    <property type="nucleotide sequence ID" value="NZ_BJDH01000010.1"/>
</dbReference>
<dbReference type="InterPro" id="IPR017853">
    <property type="entry name" value="GH"/>
</dbReference>